<dbReference type="STRING" id="937218.SAMN06297251_104313"/>
<organism evidence="6 7">
    <name type="scientific">Fulvimarina manganoxydans</name>
    <dbReference type="NCBI Taxonomy" id="937218"/>
    <lineage>
        <taxon>Bacteria</taxon>
        <taxon>Pseudomonadati</taxon>
        <taxon>Pseudomonadota</taxon>
        <taxon>Alphaproteobacteria</taxon>
        <taxon>Hyphomicrobiales</taxon>
        <taxon>Aurantimonadaceae</taxon>
        <taxon>Fulvimarina</taxon>
    </lineage>
</organism>
<accession>A0A1W2AMB6</accession>
<dbReference type="CDD" id="cd19997">
    <property type="entry name" value="PBP1_ABC_sugar_binding-like"/>
    <property type="match status" value="1"/>
</dbReference>
<gene>
    <name evidence="6" type="ORF">SAMN06297251_104313</name>
</gene>
<dbReference type="Gene3D" id="3.40.50.2300">
    <property type="match status" value="2"/>
</dbReference>
<dbReference type="GO" id="GO:0030246">
    <property type="term" value="F:carbohydrate binding"/>
    <property type="evidence" value="ECO:0007669"/>
    <property type="project" value="UniProtKB-ARBA"/>
</dbReference>
<evidence type="ECO:0000313" key="7">
    <source>
        <dbReference type="Proteomes" id="UP000192656"/>
    </source>
</evidence>
<proteinExistence type="inferred from homology"/>
<dbReference type="OrthoDB" id="9807861at2"/>
<keyword evidence="3 4" id="KW-0732">Signal</keyword>
<protein>
    <submittedName>
        <fullName evidence="6">Monosaccharide ABC transporter substrate-binding protein, CUT2 family</fullName>
    </submittedName>
</protein>
<dbReference type="Pfam" id="PF13407">
    <property type="entry name" value="Peripla_BP_4"/>
    <property type="match status" value="1"/>
</dbReference>
<dbReference type="GO" id="GO:0030313">
    <property type="term" value="C:cell envelope"/>
    <property type="evidence" value="ECO:0007669"/>
    <property type="project" value="UniProtKB-SubCell"/>
</dbReference>
<dbReference type="AlphaFoldDB" id="A0A1W2AMB6"/>
<sequence>MTYRAILAASAALSFCLASAAASAQTADKSIALSNNYAGNSWRQAMINSWEEVTGKAVEDGIVGSADAFTTAENSATEQAAQLQNMILQGYDAIVLNSASPTALNGAVKEACDAGITVVSFDGVVTEPCAWRIAVDFKKMGSDQIEYLAERYPDGGKLLEIRGLPGTSVDEEIHAGIVEGVKAHPQFEVVREVQGDWTQTVAQKSVASVLASLPEVVGVVTQGGDGYGAAQAFKAAGREVPTIIMGNRHDELTWWKEQKDANGYETFSQSIAPGVSTLAFWVAQQILDGKDVPKDLVVPTLRIDQDGLAEGLEMTPEGGVTNQEYTQDQAAELISSAQ</sequence>
<dbReference type="SUPFAM" id="SSF53822">
    <property type="entry name" value="Periplasmic binding protein-like I"/>
    <property type="match status" value="1"/>
</dbReference>
<feature type="chain" id="PRO_5013229853" evidence="4">
    <location>
        <begin position="25"/>
        <end position="338"/>
    </location>
</feature>
<dbReference type="RefSeq" id="WP_084409419.1">
    <property type="nucleotide sequence ID" value="NZ_FWXR01000004.1"/>
</dbReference>
<dbReference type="PANTHER" id="PTHR46847">
    <property type="entry name" value="D-ALLOSE-BINDING PERIPLASMIC PROTEIN-RELATED"/>
    <property type="match status" value="1"/>
</dbReference>
<dbReference type="EMBL" id="FWXR01000004">
    <property type="protein sequence ID" value="SMC61879.1"/>
    <property type="molecule type" value="Genomic_DNA"/>
</dbReference>
<evidence type="ECO:0000259" key="5">
    <source>
        <dbReference type="Pfam" id="PF13407"/>
    </source>
</evidence>
<comment type="similarity">
    <text evidence="2">Belongs to the bacterial solute-binding protein 2 family.</text>
</comment>
<evidence type="ECO:0000313" key="6">
    <source>
        <dbReference type="EMBL" id="SMC61879.1"/>
    </source>
</evidence>
<dbReference type="Proteomes" id="UP000192656">
    <property type="component" value="Unassembled WGS sequence"/>
</dbReference>
<evidence type="ECO:0000256" key="4">
    <source>
        <dbReference type="SAM" id="SignalP"/>
    </source>
</evidence>
<evidence type="ECO:0000256" key="2">
    <source>
        <dbReference type="ARBA" id="ARBA00007639"/>
    </source>
</evidence>
<feature type="signal peptide" evidence="4">
    <location>
        <begin position="1"/>
        <end position="24"/>
    </location>
</feature>
<evidence type="ECO:0000256" key="1">
    <source>
        <dbReference type="ARBA" id="ARBA00004196"/>
    </source>
</evidence>
<comment type="subcellular location">
    <subcellularLocation>
        <location evidence="1">Cell envelope</location>
    </subcellularLocation>
</comment>
<feature type="domain" description="Periplasmic binding protein" evidence="5">
    <location>
        <begin position="31"/>
        <end position="291"/>
    </location>
</feature>
<evidence type="ECO:0000256" key="3">
    <source>
        <dbReference type="ARBA" id="ARBA00022729"/>
    </source>
</evidence>
<keyword evidence="7" id="KW-1185">Reference proteome</keyword>
<dbReference type="PANTHER" id="PTHR46847:SF1">
    <property type="entry name" value="D-ALLOSE-BINDING PERIPLASMIC PROTEIN-RELATED"/>
    <property type="match status" value="1"/>
</dbReference>
<dbReference type="InterPro" id="IPR028082">
    <property type="entry name" value="Peripla_BP_I"/>
</dbReference>
<dbReference type="InterPro" id="IPR025997">
    <property type="entry name" value="SBP_2_dom"/>
</dbReference>
<name>A0A1W2AMB6_9HYPH</name>
<reference evidence="6 7" key="1">
    <citation type="submission" date="2017-04" db="EMBL/GenBank/DDBJ databases">
        <authorList>
            <person name="Afonso C.L."/>
            <person name="Miller P.J."/>
            <person name="Scott M.A."/>
            <person name="Spackman E."/>
            <person name="Goraichik I."/>
            <person name="Dimitrov K.M."/>
            <person name="Suarez D.L."/>
            <person name="Swayne D.E."/>
        </authorList>
    </citation>
    <scope>NUCLEOTIDE SEQUENCE [LARGE SCALE GENOMIC DNA]</scope>
    <source>
        <strain evidence="6 7">CGMCC 1.10972</strain>
    </source>
</reference>